<evidence type="ECO:0000313" key="1">
    <source>
        <dbReference type="EMBL" id="CQR24392.1"/>
    </source>
</evidence>
<evidence type="ECO:0000313" key="2">
    <source>
        <dbReference type="Proteomes" id="UP000198604"/>
    </source>
</evidence>
<protein>
    <submittedName>
        <fullName evidence="1">Uncharacterized protein</fullName>
    </submittedName>
</protein>
<accession>A0A0E3WEV8</accession>
<organism evidence="1 2">
    <name type="scientific">Streptococcus varani</name>
    <dbReference type="NCBI Taxonomy" id="1608583"/>
    <lineage>
        <taxon>Bacteria</taxon>
        <taxon>Bacillati</taxon>
        <taxon>Bacillota</taxon>
        <taxon>Bacilli</taxon>
        <taxon>Lactobacillales</taxon>
        <taxon>Streptococcaceae</taxon>
        <taxon>Streptococcus</taxon>
    </lineage>
</organism>
<name>A0A0E3WEV8_9STRE</name>
<dbReference type="STRING" id="1608583.BN1356_00740"/>
<keyword evidence="2" id="KW-1185">Reference proteome</keyword>
<gene>
    <name evidence="1" type="ORF">BN1356_00740</name>
</gene>
<proteinExistence type="predicted"/>
<dbReference type="Proteomes" id="UP000198604">
    <property type="component" value="Unassembled WGS sequence"/>
</dbReference>
<reference evidence="2" key="1">
    <citation type="submission" date="2015-03" db="EMBL/GenBank/DDBJ databases">
        <authorList>
            <person name="Urmite Genomes"/>
        </authorList>
    </citation>
    <scope>NUCLEOTIDE SEQUENCE [LARGE SCALE GENOMIC DNA]</scope>
    <source>
        <strain evidence="2">FF10</strain>
    </source>
</reference>
<dbReference type="EMBL" id="CTEN01000002">
    <property type="protein sequence ID" value="CQR24392.1"/>
    <property type="molecule type" value="Genomic_DNA"/>
</dbReference>
<sequence>MVKLVVMISDRLNLEDNYCVDYNSMNFKFLWLKDWQKTKKMMQSANRIKYKK</sequence>
<dbReference type="AlphaFoldDB" id="A0A0E3WEV8"/>